<organism evidence="3 4">
    <name type="scientific">Montanilutibacter psychrotolerans</name>
    <dbReference type="NCBI Taxonomy" id="1327343"/>
    <lineage>
        <taxon>Bacteria</taxon>
        <taxon>Pseudomonadati</taxon>
        <taxon>Pseudomonadota</taxon>
        <taxon>Gammaproteobacteria</taxon>
        <taxon>Lysobacterales</taxon>
        <taxon>Lysobacteraceae</taxon>
        <taxon>Montanilutibacter</taxon>
    </lineage>
</organism>
<evidence type="ECO:0000256" key="2">
    <source>
        <dbReference type="SAM" id="Phobius"/>
    </source>
</evidence>
<keyword evidence="4" id="KW-1185">Reference proteome</keyword>
<protein>
    <recommendedName>
        <fullName evidence="5">DUF3619 family protein</fullName>
    </recommendedName>
</protein>
<keyword evidence="2" id="KW-0812">Transmembrane</keyword>
<proteinExistence type="predicted"/>
<feature type="region of interest" description="Disordered" evidence="1">
    <location>
        <begin position="67"/>
        <end position="86"/>
    </location>
</feature>
<evidence type="ECO:0000313" key="3">
    <source>
        <dbReference type="EMBL" id="RNF84531.1"/>
    </source>
</evidence>
<feature type="transmembrane region" description="Helical" evidence="2">
    <location>
        <begin position="38"/>
        <end position="58"/>
    </location>
</feature>
<dbReference type="OrthoDB" id="5976069at2"/>
<reference evidence="3 4" key="1">
    <citation type="submission" date="2018-11" db="EMBL/GenBank/DDBJ databases">
        <title>Lysobacter cryohumiis sp. nov., isolated from soil in the Tianshan Mountains, Xinjiang, China.</title>
        <authorList>
            <person name="Luo Y."/>
            <person name="Sheng H."/>
        </authorList>
    </citation>
    <scope>NUCLEOTIDE SEQUENCE [LARGE SCALE GENOMIC DNA]</scope>
    <source>
        <strain evidence="3 4">ZS60</strain>
    </source>
</reference>
<dbReference type="Proteomes" id="UP000267049">
    <property type="component" value="Unassembled WGS sequence"/>
</dbReference>
<keyword evidence="2" id="KW-1133">Transmembrane helix</keyword>
<accession>A0A3M8STA0</accession>
<dbReference type="AlphaFoldDB" id="A0A3M8STA0"/>
<gene>
    <name evidence="3" type="ORF">EER27_06975</name>
</gene>
<evidence type="ECO:0000256" key="1">
    <source>
        <dbReference type="SAM" id="MobiDB-lite"/>
    </source>
</evidence>
<keyword evidence="2" id="KW-0472">Membrane</keyword>
<evidence type="ECO:0008006" key="5">
    <source>
        <dbReference type="Google" id="ProtNLM"/>
    </source>
</evidence>
<name>A0A3M8STA0_9GAMM</name>
<comment type="caution">
    <text evidence="3">The sequence shown here is derived from an EMBL/GenBank/DDBJ whole genome shotgun (WGS) entry which is preliminary data.</text>
</comment>
<dbReference type="EMBL" id="RIBS01000003">
    <property type="protein sequence ID" value="RNF84531.1"/>
    <property type="molecule type" value="Genomic_DNA"/>
</dbReference>
<evidence type="ECO:0000313" key="4">
    <source>
        <dbReference type="Proteomes" id="UP000267049"/>
    </source>
</evidence>
<sequence length="111" mass="11694">MRDRYGQALASLPPATLARLRQARSEVAQRRSGARRAFGWLLATGCASVFALAIGLQLQRVDSPSATAPASAVAGTERTGDFGSATGALDENPDFYLWLAASDDALPSIQE</sequence>